<feature type="domain" description="Lnb N-terminal periplasmic" evidence="2">
    <location>
        <begin position="97"/>
        <end position="169"/>
    </location>
</feature>
<organism evidence="3 4">
    <name type="scientific">Thiothrix lacustris</name>
    <dbReference type="NCBI Taxonomy" id="525917"/>
    <lineage>
        <taxon>Bacteria</taxon>
        <taxon>Pseudomonadati</taxon>
        <taxon>Pseudomonadota</taxon>
        <taxon>Gammaproteobacteria</taxon>
        <taxon>Thiotrichales</taxon>
        <taxon>Thiotrichaceae</taxon>
        <taxon>Thiothrix</taxon>
    </lineage>
</organism>
<feature type="compositionally biased region" description="Basic and acidic residues" evidence="1">
    <location>
        <begin position="10"/>
        <end position="20"/>
    </location>
</feature>
<evidence type="ECO:0000313" key="3">
    <source>
        <dbReference type="EMBL" id="OQX01809.1"/>
    </source>
</evidence>
<dbReference type="InterPro" id="IPR025178">
    <property type="entry name" value="Lnb_N"/>
</dbReference>
<name>A0A1Y1QB70_9GAMM</name>
<dbReference type="AlphaFoldDB" id="A0A1Y1QB70"/>
<evidence type="ECO:0000313" key="4">
    <source>
        <dbReference type="Proteomes" id="UP000192491"/>
    </source>
</evidence>
<evidence type="ECO:0000256" key="1">
    <source>
        <dbReference type="SAM" id="MobiDB-lite"/>
    </source>
</evidence>
<proteinExistence type="predicted"/>
<comment type="caution">
    <text evidence="3">The sequence shown here is derived from an EMBL/GenBank/DDBJ whole genome shotgun (WGS) entry which is preliminary data.</text>
</comment>
<reference evidence="3 4" key="1">
    <citation type="submission" date="2017-01" db="EMBL/GenBank/DDBJ databases">
        <title>Novel large sulfur bacteria in the metagenomes of groundwater-fed chemosynthetic microbial mats in the Lake Huron basin.</title>
        <authorList>
            <person name="Sharrar A.M."/>
            <person name="Flood B.E."/>
            <person name="Bailey J.V."/>
            <person name="Jones D.S."/>
            <person name="Biddanda B."/>
            <person name="Ruberg S.A."/>
            <person name="Marcus D.N."/>
            <person name="Dick G.J."/>
        </authorList>
    </citation>
    <scope>NUCLEOTIDE SEQUENCE [LARGE SCALE GENOMIC DNA]</scope>
    <source>
        <strain evidence="3">A8</strain>
    </source>
</reference>
<evidence type="ECO:0000259" key="2">
    <source>
        <dbReference type="Pfam" id="PF13387"/>
    </source>
</evidence>
<accession>A0A1Y1QB70</accession>
<gene>
    <name evidence="3" type="ORF">BWK73_44795</name>
</gene>
<sequence length="187" mass="20841">MGNLAVQENSPKELKSETIRRAVSQASAEQFEKAMNAPQPEPRPPHQVEVFIHDSRLKSYGSQFGHVSIAVGNQLYSMSHSGLYQTNVNDFIKRQQNFRDTIGFVLNTTPAQAKAISEKMLEFDGTTYDLLTNSCTTTVTSALEAAGIQATDPRFLSWSATPTDLLTALQHSPHVMKLNEYQEHDEQ</sequence>
<dbReference type="Proteomes" id="UP000192491">
    <property type="component" value="Unassembled WGS sequence"/>
</dbReference>
<feature type="region of interest" description="Disordered" evidence="1">
    <location>
        <begin position="1"/>
        <end position="46"/>
    </location>
</feature>
<protein>
    <recommendedName>
        <fullName evidence="2">Lnb N-terminal periplasmic domain-containing protein</fullName>
    </recommendedName>
</protein>
<dbReference type="Pfam" id="PF13387">
    <property type="entry name" value="Lnb_N"/>
    <property type="match status" value="1"/>
</dbReference>
<dbReference type="EMBL" id="MTEJ01000542">
    <property type="protein sequence ID" value="OQX01809.1"/>
    <property type="molecule type" value="Genomic_DNA"/>
</dbReference>